<name>A0A5A7PVE4_STRAF</name>
<dbReference type="InterPro" id="IPR021410">
    <property type="entry name" value="FAF"/>
</dbReference>
<evidence type="ECO:0000256" key="2">
    <source>
        <dbReference type="SAM" id="MobiDB-lite"/>
    </source>
</evidence>
<dbReference type="OrthoDB" id="676808at2759"/>
<protein>
    <recommendedName>
        <fullName evidence="3">FAF domain-containing protein</fullName>
    </recommendedName>
</protein>
<organism evidence="4 5">
    <name type="scientific">Striga asiatica</name>
    <name type="common">Asiatic witchweed</name>
    <name type="synonym">Buchnera asiatica</name>
    <dbReference type="NCBI Taxonomy" id="4170"/>
    <lineage>
        <taxon>Eukaryota</taxon>
        <taxon>Viridiplantae</taxon>
        <taxon>Streptophyta</taxon>
        <taxon>Embryophyta</taxon>
        <taxon>Tracheophyta</taxon>
        <taxon>Spermatophyta</taxon>
        <taxon>Magnoliopsida</taxon>
        <taxon>eudicotyledons</taxon>
        <taxon>Gunneridae</taxon>
        <taxon>Pentapetalae</taxon>
        <taxon>asterids</taxon>
        <taxon>lamiids</taxon>
        <taxon>Lamiales</taxon>
        <taxon>Orobanchaceae</taxon>
        <taxon>Buchnereae</taxon>
        <taxon>Striga</taxon>
    </lineage>
</organism>
<dbReference type="Pfam" id="PF11250">
    <property type="entry name" value="FAF"/>
    <property type="match status" value="1"/>
</dbReference>
<dbReference type="PANTHER" id="PTHR33155">
    <property type="entry name" value="FANTASTIC FOUR-LIKE PROTEIN (DUF3049)"/>
    <property type="match status" value="1"/>
</dbReference>
<dbReference type="PANTHER" id="PTHR33155:SF9">
    <property type="entry name" value="FANTASTIC FOUR-LIKE PROTEIN (DUF3049)"/>
    <property type="match status" value="1"/>
</dbReference>
<feature type="region of interest" description="Disordered" evidence="2">
    <location>
        <begin position="53"/>
        <end position="93"/>
    </location>
</feature>
<dbReference type="InterPro" id="IPR046431">
    <property type="entry name" value="FAF_dom"/>
</dbReference>
<evidence type="ECO:0000256" key="1">
    <source>
        <dbReference type="ARBA" id="ARBA00008690"/>
    </source>
</evidence>
<dbReference type="EMBL" id="BKCP01005183">
    <property type="protein sequence ID" value="GER36552.1"/>
    <property type="molecule type" value="Genomic_DNA"/>
</dbReference>
<evidence type="ECO:0000259" key="3">
    <source>
        <dbReference type="Pfam" id="PF11250"/>
    </source>
</evidence>
<keyword evidence="5" id="KW-1185">Reference proteome</keyword>
<comment type="similarity">
    <text evidence="1">Belongs to the fantastic four family.</text>
</comment>
<reference evidence="5" key="1">
    <citation type="journal article" date="2019" name="Curr. Biol.">
        <title>Genome Sequence of Striga asiatica Provides Insight into the Evolution of Plant Parasitism.</title>
        <authorList>
            <person name="Yoshida S."/>
            <person name="Kim S."/>
            <person name="Wafula E.K."/>
            <person name="Tanskanen J."/>
            <person name="Kim Y.M."/>
            <person name="Honaas L."/>
            <person name="Yang Z."/>
            <person name="Spallek T."/>
            <person name="Conn C.E."/>
            <person name="Ichihashi Y."/>
            <person name="Cheong K."/>
            <person name="Cui S."/>
            <person name="Der J.P."/>
            <person name="Gundlach H."/>
            <person name="Jiao Y."/>
            <person name="Hori C."/>
            <person name="Ishida J.K."/>
            <person name="Kasahara H."/>
            <person name="Kiba T."/>
            <person name="Kim M.S."/>
            <person name="Koo N."/>
            <person name="Laohavisit A."/>
            <person name="Lee Y.H."/>
            <person name="Lumba S."/>
            <person name="McCourt P."/>
            <person name="Mortimer J.C."/>
            <person name="Mutuku J.M."/>
            <person name="Nomura T."/>
            <person name="Sasaki-Sekimoto Y."/>
            <person name="Seto Y."/>
            <person name="Wang Y."/>
            <person name="Wakatake T."/>
            <person name="Sakakibara H."/>
            <person name="Demura T."/>
            <person name="Yamaguchi S."/>
            <person name="Yoneyama K."/>
            <person name="Manabe R.I."/>
            <person name="Nelson D.C."/>
            <person name="Schulman A.H."/>
            <person name="Timko M.P."/>
            <person name="dePamphilis C.W."/>
            <person name="Choi D."/>
            <person name="Shirasu K."/>
        </authorList>
    </citation>
    <scope>NUCLEOTIDE SEQUENCE [LARGE SCALE GENOMIC DNA]</scope>
    <source>
        <strain evidence="5">cv. UVA1</strain>
    </source>
</reference>
<feature type="domain" description="FAF" evidence="3">
    <location>
        <begin position="151"/>
        <end position="203"/>
    </location>
</feature>
<comment type="caution">
    <text evidence="4">The sequence shown here is derived from an EMBL/GenBank/DDBJ whole genome shotgun (WGS) entry which is preliminary data.</text>
</comment>
<gene>
    <name evidence="4" type="ORF">STAS_12892</name>
</gene>
<sequence length="210" mass="22971">MAAVSRLDHIFGKPVTENQAFLESLSPWKRNGSSAIDESFTELFGELHFRETRSSSFASSGRADTDGTNISPSPSPSPGRRKQGAYSDSFSSMSSESLSKCTEGLGFESSDELETVGDELGGAHLREGCEKCPAGNGKGRHCVGKELRGDLPPPIPGIGKNGKPWVCFQSVREGGRFILKEMRIPTKEFMQARREDGRLRLQFIHSDDDD</sequence>
<proteinExistence type="inferred from homology"/>
<evidence type="ECO:0000313" key="4">
    <source>
        <dbReference type="EMBL" id="GER36552.1"/>
    </source>
</evidence>
<evidence type="ECO:0000313" key="5">
    <source>
        <dbReference type="Proteomes" id="UP000325081"/>
    </source>
</evidence>
<dbReference type="AlphaFoldDB" id="A0A5A7PVE4"/>
<dbReference type="Proteomes" id="UP000325081">
    <property type="component" value="Unassembled WGS sequence"/>
</dbReference>
<accession>A0A5A7PVE4</accession>